<evidence type="ECO:0000259" key="8">
    <source>
        <dbReference type="Pfam" id="PF12704"/>
    </source>
</evidence>
<accession>Q1IMK3</accession>
<dbReference type="InterPro" id="IPR047928">
    <property type="entry name" value="Perm_prefix_1"/>
</dbReference>
<dbReference type="GO" id="GO:0005886">
    <property type="term" value="C:plasma membrane"/>
    <property type="evidence" value="ECO:0007669"/>
    <property type="project" value="UniProtKB-SubCell"/>
</dbReference>
<evidence type="ECO:0000256" key="3">
    <source>
        <dbReference type="ARBA" id="ARBA00022692"/>
    </source>
</evidence>
<evidence type="ECO:0000313" key="9">
    <source>
        <dbReference type="EMBL" id="ABF41897.1"/>
    </source>
</evidence>
<feature type="domain" description="ABC3 transporter permease C-terminal" evidence="7">
    <location>
        <begin position="727"/>
        <end position="838"/>
    </location>
</feature>
<dbReference type="InterPro" id="IPR003838">
    <property type="entry name" value="ABC3_permease_C"/>
</dbReference>
<dbReference type="RefSeq" id="WP_011523698.1">
    <property type="nucleotide sequence ID" value="NC_008009.1"/>
</dbReference>
<gene>
    <name evidence="9" type="ordered locus">Acid345_2896</name>
</gene>
<organism evidence="9 10">
    <name type="scientific">Koribacter versatilis (strain Ellin345)</name>
    <dbReference type="NCBI Taxonomy" id="204669"/>
    <lineage>
        <taxon>Bacteria</taxon>
        <taxon>Pseudomonadati</taxon>
        <taxon>Acidobacteriota</taxon>
        <taxon>Terriglobia</taxon>
        <taxon>Terriglobales</taxon>
        <taxon>Candidatus Korobacteraceae</taxon>
        <taxon>Candidatus Korobacter</taxon>
    </lineage>
</organism>
<evidence type="ECO:0000256" key="5">
    <source>
        <dbReference type="ARBA" id="ARBA00023136"/>
    </source>
</evidence>
<feature type="domain" description="MacB-like periplasmic core" evidence="8">
    <location>
        <begin position="90"/>
        <end position="310"/>
    </location>
</feature>
<name>Q1IMK3_KORVE</name>
<comment type="subcellular location">
    <subcellularLocation>
        <location evidence="1">Cell membrane</location>
        <topology evidence="1">Multi-pass membrane protein</topology>
    </subcellularLocation>
</comment>
<protein>
    <submittedName>
        <fullName evidence="9">ABC efflux pump, inner membrane subunit</fullName>
    </submittedName>
</protein>
<dbReference type="PANTHER" id="PTHR30572">
    <property type="entry name" value="MEMBRANE COMPONENT OF TRANSPORTER-RELATED"/>
    <property type="match status" value="1"/>
</dbReference>
<feature type="transmembrane region" description="Helical" evidence="6">
    <location>
        <begin position="720"/>
        <end position="747"/>
    </location>
</feature>
<keyword evidence="4 6" id="KW-1133">Transmembrane helix</keyword>
<dbReference type="Proteomes" id="UP000002432">
    <property type="component" value="Chromosome"/>
</dbReference>
<dbReference type="Pfam" id="PF12704">
    <property type="entry name" value="MacB_PCD"/>
    <property type="match status" value="2"/>
</dbReference>
<feature type="transmembrane region" description="Helical" evidence="6">
    <location>
        <begin position="347"/>
        <end position="372"/>
    </location>
</feature>
<feature type="transmembrane region" description="Helical" evidence="6">
    <location>
        <begin position="398"/>
        <end position="420"/>
    </location>
</feature>
<dbReference type="NCBIfam" id="TIGR03434">
    <property type="entry name" value="ADOP"/>
    <property type="match status" value="1"/>
</dbReference>
<dbReference type="InterPro" id="IPR050250">
    <property type="entry name" value="Macrolide_Exporter_MacB"/>
</dbReference>
<evidence type="ECO:0000256" key="6">
    <source>
        <dbReference type="SAM" id="Phobius"/>
    </source>
</evidence>
<feature type="transmembrane region" description="Helical" evidence="6">
    <location>
        <begin position="809"/>
        <end position="831"/>
    </location>
</feature>
<dbReference type="AlphaFoldDB" id="Q1IMK3"/>
<feature type="domain" description="MacB-like periplasmic core" evidence="8">
    <location>
        <begin position="488"/>
        <end position="678"/>
    </location>
</feature>
<evidence type="ECO:0000313" key="10">
    <source>
        <dbReference type="Proteomes" id="UP000002432"/>
    </source>
</evidence>
<dbReference type="EnsemblBacteria" id="ABF41897">
    <property type="protein sequence ID" value="ABF41897"/>
    <property type="gene ID" value="Acid345_2896"/>
</dbReference>
<dbReference type="EMBL" id="CP000360">
    <property type="protein sequence ID" value="ABF41897.1"/>
    <property type="molecule type" value="Genomic_DNA"/>
</dbReference>
<dbReference type="PANTHER" id="PTHR30572:SF18">
    <property type="entry name" value="ABC-TYPE MACROLIDE FAMILY EXPORT SYSTEM PERMEASE COMPONENT 2"/>
    <property type="match status" value="1"/>
</dbReference>
<evidence type="ECO:0000256" key="2">
    <source>
        <dbReference type="ARBA" id="ARBA00022475"/>
    </source>
</evidence>
<dbReference type="HOGENOM" id="CLU_009433_1_0_0"/>
<feature type="transmembrane region" description="Helical" evidence="6">
    <location>
        <begin position="440"/>
        <end position="462"/>
    </location>
</feature>
<proteinExistence type="predicted"/>
<dbReference type="Pfam" id="PF02687">
    <property type="entry name" value="FtsX"/>
    <property type="match status" value="2"/>
</dbReference>
<keyword evidence="5 6" id="KW-0472">Membrane</keyword>
<keyword evidence="3 6" id="KW-0812">Transmembrane</keyword>
<feature type="transmembrane region" description="Helical" evidence="6">
    <location>
        <begin position="775"/>
        <end position="797"/>
    </location>
</feature>
<dbReference type="eggNOG" id="COG0577">
    <property type="taxonomic scope" value="Bacteria"/>
</dbReference>
<feature type="transmembrane region" description="Helical" evidence="6">
    <location>
        <begin position="91"/>
        <end position="114"/>
    </location>
</feature>
<dbReference type="GO" id="GO:0022857">
    <property type="term" value="F:transmembrane transporter activity"/>
    <property type="evidence" value="ECO:0007669"/>
    <property type="project" value="TreeGrafter"/>
</dbReference>
<dbReference type="NCBIfam" id="NF038403">
    <property type="entry name" value="perm_prefix_1"/>
    <property type="match status" value="1"/>
</dbReference>
<reference evidence="9 10" key="1">
    <citation type="journal article" date="2009" name="Appl. Environ. Microbiol.">
        <title>Three genomes from the phylum Acidobacteria provide insight into the lifestyles of these microorganisms in soils.</title>
        <authorList>
            <person name="Ward N.L."/>
            <person name="Challacombe J.F."/>
            <person name="Janssen P.H."/>
            <person name="Henrissat B."/>
            <person name="Coutinho P.M."/>
            <person name="Wu M."/>
            <person name="Xie G."/>
            <person name="Haft D.H."/>
            <person name="Sait M."/>
            <person name="Badger J."/>
            <person name="Barabote R.D."/>
            <person name="Bradley B."/>
            <person name="Brettin T.S."/>
            <person name="Brinkac L.M."/>
            <person name="Bruce D."/>
            <person name="Creasy T."/>
            <person name="Daugherty S.C."/>
            <person name="Davidsen T.M."/>
            <person name="DeBoy R.T."/>
            <person name="Detter J.C."/>
            <person name="Dodson R.J."/>
            <person name="Durkin A.S."/>
            <person name="Ganapathy A."/>
            <person name="Gwinn-Giglio M."/>
            <person name="Han C.S."/>
            <person name="Khouri H."/>
            <person name="Kiss H."/>
            <person name="Kothari S.P."/>
            <person name="Madupu R."/>
            <person name="Nelson K.E."/>
            <person name="Nelson W.C."/>
            <person name="Paulsen I."/>
            <person name="Penn K."/>
            <person name="Ren Q."/>
            <person name="Rosovitz M.J."/>
            <person name="Selengut J.D."/>
            <person name="Shrivastava S."/>
            <person name="Sullivan S.A."/>
            <person name="Tapia R."/>
            <person name="Thompson L.S."/>
            <person name="Watkins K.L."/>
            <person name="Yang Q."/>
            <person name="Yu C."/>
            <person name="Zafar N."/>
            <person name="Zhou L."/>
            <person name="Kuske C.R."/>
        </authorList>
    </citation>
    <scope>NUCLEOTIDE SEQUENCE [LARGE SCALE GENOMIC DNA]</scope>
    <source>
        <strain evidence="9 10">Ellin345</strain>
    </source>
</reference>
<dbReference type="KEGG" id="aba:Acid345_2896"/>
<keyword evidence="2" id="KW-1003">Cell membrane</keyword>
<keyword evidence="10" id="KW-1185">Reference proteome</keyword>
<dbReference type="InterPro" id="IPR025857">
    <property type="entry name" value="MacB_PCD"/>
</dbReference>
<dbReference type="OrthoDB" id="100233at2"/>
<feature type="transmembrane region" description="Helical" evidence="6">
    <location>
        <begin position="474"/>
        <end position="498"/>
    </location>
</feature>
<sequence>MNWIGRLVRRGRMERELDAELRFHFETLVAERMQRGMTETEARRSARLDFGGMDQVKEDCRESRGTLWVESIAQDLRFGARILARSPGFSATAILVLALGIGVSTLAFSLYNLIALQSLPVRDPQSLVGMQRRSPENIAPNLPYASITYYGDNAKSLSAVMATMTAMPMLMDRDEQRITPGFVTANYFSELGAAAAAGRLFMPDRESSSDSPPAVVLSYRFWQRRFNGDPAVVGRVVHLSGKAATVVGVASKSFANLGVDDPDLWLPLAQYSYFVEGSRPLDDPKFDGLIMMWGRLAPGFTASTAQQELLALTDQLRKLYPAMIWDNERIVVTPGAHFFTSEDSGPILAFVAVLVLLILGIACANLGGLLMARGASRQREIRLRFELGARRFRVFRQLLTENFLLGFLGAVAALPLSYVALRLTLTYANAPSWMSAVPDWRVLVFTAAMGFLAAMFFGFLPTVQMVRHKTNRTLWHQFVVCAQVGASCVLLILAGLLVRATLHTLYTNPGFGYEQVYSIDPGLHDHGYNAATAQTYLDQMQERLRAVPGVASVSVALNPPLVSKEVMITSIDVNGKRVLIYPNWVGPEFFQTMQIPLLRGRLIQPGENNAVMLSESLARQRWPNEDPIGKPWKNTKNVVVGVVGNTRAMELNNTDATELYYPPAAEHLASMSVLVRVAGDPANVLPAIKSVAAEGDTKLFPTITPLSAGFRKNVAVVEQVATIISLLGGIAIFLAVVGLLGLVSYAVSQRTREIAIRLALGAHRAEIFSAVLRRFAWPVAIGLIAGVGVTAGLSQVLRRGLYGISGLDPISYAGAIACLLAILMGAALLPLRRALRIDIARILHAE</sequence>
<dbReference type="InterPro" id="IPR017800">
    <property type="entry name" value="ADOP"/>
</dbReference>
<feature type="domain" description="ABC3 transporter permease C-terminal" evidence="7">
    <location>
        <begin position="353"/>
        <end position="468"/>
    </location>
</feature>
<dbReference type="STRING" id="204669.Acid345_2896"/>
<evidence type="ECO:0000256" key="1">
    <source>
        <dbReference type="ARBA" id="ARBA00004651"/>
    </source>
</evidence>
<evidence type="ECO:0000256" key="4">
    <source>
        <dbReference type="ARBA" id="ARBA00022989"/>
    </source>
</evidence>
<evidence type="ECO:0000259" key="7">
    <source>
        <dbReference type="Pfam" id="PF02687"/>
    </source>
</evidence>